<evidence type="ECO:0000256" key="10">
    <source>
        <dbReference type="ARBA" id="ARBA00023136"/>
    </source>
</evidence>
<evidence type="ECO:0000256" key="4">
    <source>
        <dbReference type="ARBA" id="ARBA00006739"/>
    </source>
</evidence>
<keyword evidence="6" id="KW-0328">Glycosyltransferase</keyword>
<dbReference type="Proteomes" id="UP000316726">
    <property type="component" value="Chromosome 17"/>
</dbReference>
<feature type="transmembrane region" description="Helical" evidence="12">
    <location>
        <begin position="361"/>
        <end position="377"/>
    </location>
</feature>
<feature type="compositionally biased region" description="Basic residues" evidence="11">
    <location>
        <begin position="53"/>
        <end position="64"/>
    </location>
</feature>
<dbReference type="SUPFAM" id="SSF53448">
    <property type="entry name" value="Nucleotide-diphospho-sugar transferases"/>
    <property type="match status" value="1"/>
</dbReference>
<evidence type="ECO:0000256" key="8">
    <source>
        <dbReference type="ARBA" id="ARBA00022692"/>
    </source>
</evidence>
<keyword evidence="14" id="KW-1185">Reference proteome</keyword>
<evidence type="ECO:0000256" key="9">
    <source>
        <dbReference type="ARBA" id="ARBA00022989"/>
    </source>
</evidence>
<dbReference type="PANTHER" id="PTHR12726:SF0">
    <property type="entry name" value="CERAMIDE GLUCOSYLTRANSFERASE"/>
    <property type="match status" value="1"/>
</dbReference>
<dbReference type="GO" id="GO:0006679">
    <property type="term" value="P:glucosylceramide biosynthetic process"/>
    <property type="evidence" value="ECO:0007669"/>
    <property type="project" value="TreeGrafter"/>
</dbReference>
<name>A0A5B8MYK7_9CHLO</name>
<dbReference type="AlphaFoldDB" id="A0A5B8MYK7"/>
<evidence type="ECO:0000256" key="12">
    <source>
        <dbReference type="SAM" id="Phobius"/>
    </source>
</evidence>
<comment type="pathway">
    <text evidence="2">Lipid metabolism; sphingolipid metabolism.</text>
</comment>
<dbReference type="PANTHER" id="PTHR12726">
    <property type="entry name" value="CERAMIDE GLUCOSYLTRANSFERASE"/>
    <property type="match status" value="1"/>
</dbReference>
<protein>
    <recommendedName>
        <fullName evidence="5">ceramide glucosyltransferase</fullName>
        <ecNumber evidence="5">2.4.1.80</ecNumber>
    </recommendedName>
</protein>
<evidence type="ECO:0000256" key="11">
    <source>
        <dbReference type="SAM" id="MobiDB-lite"/>
    </source>
</evidence>
<dbReference type="InterPro" id="IPR029044">
    <property type="entry name" value="Nucleotide-diphossugar_trans"/>
</dbReference>
<evidence type="ECO:0000256" key="7">
    <source>
        <dbReference type="ARBA" id="ARBA00022679"/>
    </source>
</evidence>
<evidence type="ECO:0000256" key="1">
    <source>
        <dbReference type="ARBA" id="ARBA00004141"/>
    </source>
</evidence>
<evidence type="ECO:0000256" key="3">
    <source>
        <dbReference type="ARBA" id="ARBA00004991"/>
    </source>
</evidence>
<keyword evidence="10 12" id="KW-0472">Membrane</keyword>
<feature type="compositionally biased region" description="Basic and acidic residues" evidence="11">
    <location>
        <begin position="65"/>
        <end position="75"/>
    </location>
</feature>
<comment type="subcellular location">
    <subcellularLocation>
        <location evidence="1">Membrane</location>
        <topology evidence="1">Multi-pass membrane protein</topology>
    </subcellularLocation>
</comment>
<accession>A0A5B8MYK7</accession>
<proteinExistence type="inferred from homology"/>
<feature type="transmembrane region" description="Helical" evidence="12">
    <location>
        <begin position="6"/>
        <end position="24"/>
    </location>
</feature>
<keyword evidence="9 12" id="KW-1133">Transmembrane helix</keyword>
<dbReference type="EC" id="2.4.1.80" evidence="5"/>
<dbReference type="EMBL" id="CP031050">
    <property type="protein sequence ID" value="QDZ25441.1"/>
    <property type="molecule type" value="Genomic_DNA"/>
</dbReference>
<comment type="similarity">
    <text evidence="4">Belongs to the glycosyltransferase 2 family.</text>
</comment>
<dbReference type="UniPathway" id="UPA00222"/>
<dbReference type="GO" id="GO:0008120">
    <property type="term" value="F:ceramide glucosyltransferase activity"/>
    <property type="evidence" value="ECO:0007669"/>
    <property type="project" value="UniProtKB-EC"/>
</dbReference>
<gene>
    <name evidence="13" type="ORF">A3770_17p79590</name>
</gene>
<feature type="region of interest" description="Disordered" evidence="11">
    <location>
        <begin position="46"/>
        <end position="75"/>
    </location>
</feature>
<sequence>MLSAIVDWHGSVILLTLSTGWLVSARLKRRETRRILLGKPCSYEEGSSQERRQRQHKRVGHRGTGRREEDLDGAEPRERSSVFAFVPAKGLKEGSVRNWLSFVEGGRDYQGRFGMCFCIESEEDVACAAVRESVSDHGVVICGRAATCSQKLHNIVSGIKALKEGKIGSGRKWDYVLFLDDDIKIHDKLIDNLVDTMEANRGKDCFMCTAYPFDVPALGACFLSYCVAAYHMRLIIAFSIAFKTTFVWGGCMMYRTQDLLKDAYGLVSSWENGGYSDDLIASIVCQANGLTIMCNPSNVLIQRIPKRTTLKQYWNYMSRQVFVLDTYTSGWHKRLNHMLIVIHVYLSTFFVLAVIQNLIRYGYGLVAIAWFLVKASLGHSEVYQYSTRLAYVHLMRWLSSNVSAVFFFLCVVLGFFAMTSFVRSMDRLFAQLYGFSGNLECSTKKKGKDGARADNDKETSWYSLDWGWSQYVRMWAALCIDVALFVPAAFKTLVSDEIDWSGIRYTKRDGLIQRVVHQPGVPPKD</sequence>
<dbReference type="GO" id="GO:0016020">
    <property type="term" value="C:membrane"/>
    <property type="evidence" value="ECO:0007669"/>
    <property type="project" value="UniProtKB-SubCell"/>
</dbReference>
<dbReference type="InterPro" id="IPR025993">
    <property type="entry name" value="Ceramide_glucosylTrfase"/>
</dbReference>
<evidence type="ECO:0000313" key="14">
    <source>
        <dbReference type="Proteomes" id="UP000316726"/>
    </source>
</evidence>
<evidence type="ECO:0000256" key="2">
    <source>
        <dbReference type="ARBA" id="ARBA00004760"/>
    </source>
</evidence>
<dbReference type="STRING" id="1764295.A0A5B8MYK7"/>
<feature type="transmembrane region" description="Helical" evidence="12">
    <location>
        <begin position="398"/>
        <end position="422"/>
    </location>
</feature>
<reference evidence="13 14" key="1">
    <citation type="submission" date="2018-07" db="EMBL/GenBank/DDBJ databases">
        <title>The complete nuclear genome of the prasinophyte Chloropicon primus (CCMP1205).</title>
        <authorList>
            <person name="Pombert J.-F."/>
            <person name="Otis C."/>
            <person name="Turmel M."/>
            <person name="Lemieux C."/>
        </authorList>
    </citation>
    <scope>NUCLEOTIDE SEQUENCE [LARGE SCALE GENOMIC DNA]</scope>
    <source>
        <strain evidence="13 14">CCMP1205</strain>
    </source>
</reference>
<comment type="pathway">
    <text evidence="3">Sphingolipid metabolism.</text>
</comment>
<organism evidence="13 14">
    <name type="scientific">Chloropicon primus</name>
    <dbReference type="NCBI Taxonomy" id="1764295"/>
    <lineage>
        <taxon>Eukaryota</taxon>
        <taxon>Viridiplantae</taxon>
        <taxon>Chlorophyta</taxon>
        <taxon>Chloropicophyceae</taxon>
        <taxon>Chloropicales</taxon>
        <taxon>Chloropicaceae</taxon>
        <taxon>Chloropicon</taxon>
    </lineage>
</organism>
<keyword evidence="7" id="KW-0808">Transferase</keyword>
<evidence type="ECO:0000313" key="13">
    <source>
        <dbReference type="EMBL" id="QDZ25441.1"/>
    </source>
</evidence>
<evidence type="ECO:0000256" key="5">
    <source>
        <dbReference type="ARBA" id="ARBA00012699"/>
    </source>
</evidence>
<evidence type="ECO:0000256" key="6">
    <source>
        <dbReference type="ARBA" id="ARBA00022676"/>
    </source>
</evidence>
<dbReference type="Gene3D" id="3.90.550.10">
    <property type="entry name" value="Spore Coat Polysaccharide Biosynthesis Protein SpsA, Chain A"/>
    <property type="match status" value="1"/>
</dbReference>
<feature type="transmembrane region" description="Helical" evidence="12">
    <location>
        <begin position="338"/>
        <end position="355"/>
    </location>
</feature>
<dbReference type="OrthoDB" id="1483400at2759"/>
<keyword evidence="8 12" id="KW-0812">Transmembrane</keyword>